<evidence type="ECO:0008006" key="4">
    <source>
        <dbReference type="Google" id="ProtNLM"/>
    </source>
</evidence>
<sequence>MRIIRLFGLLFACVLLASCQQNISGTYKAINPSDQLEKELIIIDWDGDRYFERAMIGHANELYTDESQRPNRHARIEYDYKVFVKGELERQGKKYIAKNLKAGIEIDEDQLTIKSVYLEPLPKITKKELIEYIKNAFDDSLKGKYEDDATIQFIIEGNKLIPVGGNEVNDYFIKLIE</sequence>
<evidence type="ECO:0000313" key="3">
    <source>
        <dbReference type="Proteomes" id="UP000182257"/>
    </source>
</evidence>
<accession>A0A1H3XZA4</accession>
<dbReference type="RefSeq" id="WP_074760018.1">
    <property type="nucleotide sequence ID" value="NZ_FNRF01000001.1"/>
</dbReference>
<dbReference type="Proteomes" id="UP000182257">
    <property type="component" value="Unassembled WGS sequence"/>
</dbReference>
<dbReference type="AlphaFoldDB" id="A0A1H3XZA4"/>
<feature type="signal peptide" evidence="1">
    <location>
        <begin position="1"/>
        <end position="17"/>
    </location>
</feature>
<keyword evidence="1" id="KW-0732">Signal</keyword>
<proteinExistence type="predicted"/>
<dbReference type="PROSITE" id="PS51257">
    <property type="entry name" value="PROKAR_LIPOPROTEIN"/>
    <property type="match status" value="1"/>
</dbReference>
<gene>
    <name evidence="2" type="ORF">SAMN05216462_0418</name>
</gene>
<evidence type="ECO:0000313" key="2">
    <source>
        <dbReference type="EMBL" id="SEA04171.1"/>
    </source>
</evidence>
<organism evidence="2 3">
    <name type="scientific">Xylanibacter ruminicola</name>
    <name type="common">Prevotella ruminicola</name>
    <dbReference type="NCBI Taxonomy" id="839"/>
    <lineage>
        <taxon>Bacteria</taxon>
        <taxon>Pseudomonadati</taxon>
        <taxon>Bacteroidota</taxon>
        <taxon>Bacteroidia</taxon>
        <taxon>Bacteroidales</taxon>
        <taxon>Prevotellaceae</taxon>
        <taxon>Xylanibacter</taxon>
    </lineage>
</organism>
<feature type="chain" id="PRO_5010249057" description="Lipoprotein" evidence="1">
    <location>
        <begin position="18"/>
        <end position="177"/>
    </location>
</feature>
<dbReference type="EMBL" id="FNRF01000001">
    <property type="protein sequence ID" value="SEA04171.1"/>
    <property type="molecule type" value="Genomic_DNA"/>
</dbReference>
<evidence type="ECO:0000256" key="1">
    <source>
        <dbReference type="SAM" id="SignalP"/>
    </source>
</evidence>
<reference evidence="2 3" key="1">
    <citation type="submission" date="2016-10" db="EMBL/GenBank/DDBJ databases">
        <authorList>
            <person name="de Groot N.N."/>
        </authorList>
    </citation>
    <scope>NUCLEOTIDE SEQUENCE [LARGE SCALE GENOMIC DNA]</scope>
    <source>
        <strain evidence="2 3">D31d</strain>
    </source>
</reference>
<name>A0A1H3XZA4_XYLRU</name>
<protein>
    <recommendedName>
        <fullName evidence="4">Lipoprotein</fullName>
    </recommendedName>
</protein>